<reference evidence="1 2" key="1">
    <citation type="submission" date="2019-09" db="EMBL/GenBank/DDBJ databases">
        <title>Pimelobacter sp. isolated from Paulinella.</title>
        <authorList>
            <person name="Jeong S.E."/>
        </authorList>
    </citation>
    <scope>NUCLEOTIDE SEQUENCE [LARGE SCALE GENOMIC DNA]</scope>
    <source>
        <strain evidence="1 2">Pch-N</strain>
    </source>
</reference>
<accession>A0A7J5DX67</accession>
<sequence length="321" mass="34963">MLPATIPHGRTARRLSWVHLPPLVRRAVEQRLGAPVVEAESQRGGFTPGFASVLTCADGSRMFVKAASVKAQRPFAESYRDESVVLADLPAAVPAPALVWAEEVEEWFVLATEHVESRAPHRPWTDADLAAASAMALTTADVLTPAPAAFENTAEQEFGGWPALWSRLDHPRAAEIGALAAQFADVVAGDTLVHTDIRDDNILIRPDGTALLCDWNWPVRGAAWLDSLLLLIGPRGDGLDVDAHIAAHPLLADVPPEHVDVFLALVLGYFTLSASQPTPRTSPYVRTAQAWQRDVLDDWLAERRGWDRSPPPDLGGRSRRC</sequence>
<protein>
    <submittedName>
        <fullName evidence="1">Phosphotransferase</fullName>
    </submittedName>
</protein>
<keyword evidence="1" id="KW-0808">Transferase</keyword>
<name>A0A7J5DX67_NOCSI</name>
<dbReference type="InterPro" id="IPR011009">
    <property type="entry name" value="Kinase-like_dom_sf"/>
</dbReference>
<evidence type="ECO:0000313" key="1">
    <source>
        <dbReference type="EMBL" id="KAB2810626.1"/>
    </source>
</evidence>
<dbReference type="Gene3D" id="1.10.510.10">
    <property type="entry name" value="Transferase(Phosphotransferase) domain 1"/>
    <property type="match status" value="1"/>
</dbReference>
<dbReference type="SUPFAM" id="SSF56112">
    <property type="entry name" value="Protein kinase-like (PK-like)"/>
    <property type="match status" value="1"/>
</dbReference>
<comment type="caution">
    <text evidence="1">The sequence shown here is derived from an EMBL/GenBank/DDBJ whole genome shotgun (WGS) entry which is preliminary data.</text>
</comment>
<evidence type="ECO:0000313" key="2">
    <source>
        <dbReference type="Proteomes" id="UP000449906"/>
    </source>
</evidence>
<dbReference type="GO" id="GO:0016740">
    <property type="term" value="F:transferase activity"/>
    <property type="evidence" value="ECO:0007669"/>
    <property type="project" value="UniProtKB-KW"/>
</dbReference>
<dbReference type="Proteomes" id="UP000449906">
    <property type="component" value="Unassembled WGS sequence"/>
</dbReference>
<dbReference type="RefSeq" id="WP_151577952.1">
    <property type="nucleotide sequence ID" value="NZ_WBVM01000001.1"/>
</dbReference>
<dbReference type="EMBL" id="WBVM01000001">
    <property type="protein sequence ID" value="KAB2810626.1"/>
    <property type="molecule type" value="Genomic_DNA"/>
</dbReference>
<organism evidence="1 2">
    <name type="scientific">Nocardioides simplex</name>
    <name type="common">Arthrobacter simplex</name>
    <dbReference type="NCBI Taxonomy" id="2045"/>
    <lineage>
        <taxon>Bacteria</taxon>
        <taxon>Bacillati</taxon>
        <taxon>Actinomycetota</taxon>
        <taxon>Actinomycetes</taxon>
        <taxon>Propionibacteriales</taxon>
        <taxon>Nocardioidaceae</taxon>
        <taxon>Pimelobacter</taxon>
    </lineage>
</organism>
<gene>
    <name evidence="1" type="ORF">F9L07_01260</name>
</gene>
<dbReference type="AlphaFoldDB" id="A0A7J5DX67"/>
<proteinExistence type="predicted"/>